<dbReference type="Gene3D" id="3.30.457.10">
    <property type="entry name" value="Copper amine oxidase-like, N-terminal domain"/>
    <property type="match status" value="1"/>
</dbReference>
<sequence length="400" mass="44332">MKKKRLLCGIVSAAMAVSAIALPAVSLAEEDTITVMVDNDQVEFDQQPTIIEGRTLVPIRAVFEKAGASVEWDQASLTATIAYGENTVRISPDKDIMFRNDKAVALDVPAQMINDRILIPVRAISDALDFGVTWNGYLSTVLIATDGKPYRAFLGVKRGFRDLTAVSDFYINGSCVNNEADLNGDGVKETVSFTQTTDTAAAEMPLLVINGSDFSDMIKEEYQSLNSLAVISMNGTEKQVVIVENGDVQTAHFYTYDGTELVKCGENPSISFKTRLLFDERKYVLSDLHGLCFTDIMVTGSFYEYAEDGFSYFKLSNAEDIAPRVLIHTYNDNMTYRMIKTDKYVPGAYKGAQEFETINSEAFTQFTLLDMYVSPQNPAYAEFYIETPDGTRAVLTPYTV</sequence>
<dbReference type="InterPro" id="IPR012854">
    <property type="entry name" value="Cu_amine_oxidase-like_N"/>
</dbReference>
<reference evidence="3" key="1">
    <citation type="submission" date="2020-10" db="EMBL/GenBank/DDBJ databases">
        <authorList>
            <person name="Gilroy R."/>
        </authorList>
    </citation>
    <scope>NUCLEOTIDE SEQUENCE</scope>
    <source>
        <strain evidence="3">CHK181-108</strain>
    </source>
</reference>
<evidence type="ECO:0000259" key="2">
    <source>
        <dbReference type="Pfam" id="PF07833"/>
    </source>
</evidence>
<proteinExistence type="predicted"/>
<name>A0A9D1H4W1_9FIRM</name>
<evidence type="ECO:0000313" key="3">
    <source>
        <dbReference type="EMBL" id="HIT85881.1"/>
    </source>
</evidence>
<dbReference type="InterPro" id="IPR036582">
    <property type="entry name" value="Mao_N_sf"/>
</dbReference>
<accession>A0A9D1H4W1</accession>
<dbReference type="Pfam" id="PF07833">
    <property type="entry name" value="Cu_amine_oxidN1"/>
    <property type="match status" value="1"/>
</dbReference>
<comment type="caution">
    <text evidence="3">The sequence shown here is derived from an EMBL/GenBank/DDBJ whole genome shotgun (WGS) entry which is preliminary data.</text>
</comment>
<dbReference type="EMBL" id="DVLU01000085">
    <property type="protein sequence ID" value="HIT85881.1"/>
    <property type="molecule type" value="Genomic_DNA"/>
</dbReference>
<evidence type="ECO:0000256" key="1">
    <source>
        <dbReference type="SAM" id="SignalP"/>
    </source>
</evidence>
<reference evidence="3" key="2">
    <citation type="journal article" date="2021" name="PeerJ">
        <title>Extensive microbial diversity within the chicken gut microbiome revealed by metagenomics and culture.</title>
        <authorList>
            <person name="Gilroy R."/>
            <person name="Ravi A."/>
            <person name="Getino M."/>
            <person name="Pursley I."/>
            <person name="Horton D.L."/>
            <person name="Alikhan N.F."/>
            <person name="Baker D."/>
            <person name="Gharbi K."/>
            <person name="Hall N."/>
            <person name="Watson M."/>
            <person name="Adriaenssens E.M."/>
            <person name="Foster-Nyarko E."/>
            <person name="Jarju S."/>
            <person name="Secka A."/>
            <person name="Antonio M."/>
            <person name="Oren A."/>
            <person name="Chaudhuri R.R."/>
            <person name="La Ragione R."/>
            <person name="Hildebrand F."/>
            <person name="Pallen M.J."/>
        </authorList>
    </citation>
    <scope>NUCLEOTIDE SEQUENCE</scope>
    <source>
        <strain evidence="3">CHK181-108</strain>
    </source>
</reference>
<protein>
    <submittedName>
        <fullName evidence="3">Copper amine oxidase N-terminal domain-containing protein</fullName>
    </submittedName>
</protein>
<dbReference type="AlphaFoldDB" id="A0A9D1H4W1"/>
<feature type="domain" description="Copper amine oxidase-like N-terminal" evidence="2">
    <location>
        <begin position="37"/>
        <end position="143"/>
    </location>
</feature>
<organism evidence="3 4">
    <name type="scientific">Candidatus Ornithomonoglobus intestinigallinarum</name>
    <dbReference type="NCBI Taxonomy" id="2840894"/>
    <lineage>
        <taxon>Bacteria</taxon>
        <taxon>Bacillati</taxon>
        <taxon>Bacillota</taxon>
        <taxon>Clostridia</taxon>
        <taxon>Candidatus Ornithomonoglobus</taxon>
    </lineage>
</organism>
<keyword evidence="1" id="KW-0732">Signal</keyword>
<gene>
    <name evidence="3" type="ORF">IAA60_08295</name>
</gene>
<feature type="signal peptide" evidence="1">
    <location>
        <begin position="1"/>
        <end position="28"/>
    </location>
</feature>
<dbReference type="Proteomes" id="UP000824165">
    <property type="component" value="Unassembled WGS sequence"/>
</dbReference>
<evidence type="ECO:0000313" key="4">
    <source>
        <dbReference type="Proteomes" id="UP000824165"/>
    </source>
</evidence>
<dbReference type="SUPFAM" id="SSF55383">
    <property type="entry name" value="Copper amine oxidase, domain N"/>
    <property type="match status" value="1"/>
</dbReference>
<feature type="chain" id="PRO_5038714179" evidence="1">
    <location>
        <begin position="29"/>
        <end position="400"/>
    </location>
</feature>